<dbReference type="EMBL" id="JH793763">
    <property type="protein sequence ID" value="ELQ41478.1"/>
    <property type="molecule type" value="Genomic_DNA"/>
</dbReference>
<gene>
    <name evidence="1" type="ORF">OOU_Y34scaffold00276g3</name>
</gene>
<sequence>MGIDRCNSNGFAGTWDTIAPQRSQLAVLLPWELNGRYEIAAARIGGTRDFFLLAHKVERSDAARPSKAFRGSTQDSPGEADTIGDHFWRFSEKSKASMLPTEAEETRITSTHRYAEQIYWCEWETTLWRALLHTGIIWVPIVNGKAVVKKRTKPNGEPSCSPVCTSGACLSDCRISAEGAKMLSRPEEKEMDTCWRGKRGRRLVCRSQQLRNQQRLKTLLSSYTRTN</sequence>
<organism evidence="1">
    <name type="scientific">Pyricularia oryzae (strain Y34)</name>
    <name type="common">Rice blast fungus</name>
    <name type="synonym">Magnaporthe oryzae</name>
    <dbReference type="NCBI Taxonomy" id="1143189"/>
    <lineage>
        <taxon>Eukaryota</taxon>
        <taxon>Fungi</taxon>
        <taxon>Dikarya</taxon>
        <taxon>Ascomycota</taxon>
        <taxon>Pezizomycotina</taxon>
        <taxon>Sordariomycetes</taxon>
        <taxon>Sordariomycetidae</taxon>
        <taxon>Magnaporthales</taxon>
        <taxon>Pyriculariaceae</taxon>
        <taxon>Pyricularia</taxon>
    </lineage>
</organism>
<name>A0AA97P3U6_PYRO3</name>
<protein>
    <submittedName>
        <fullName evidence="1">Uncharacterized protein</fullName>
    </submittedName>
</protein>
<dbReference type="AlphaFoldDB" id="A0AA97P3U6"/>
<dbReference type="Proteomes" id="UP000011086">
    <property type="component" value="Unassembled WGS sequence"/>
</dbReference>
<accession>A0AA97P3U6</accession>
<evidence type="ECO:0000313" key="1">
    <source>
        <dbReference type="EMBL" id="ELQ41478.1"/>
    </source>
</evidence>
<proteinExistence type="predicted"/>
<reference evidence="1" key="1">
    <citation type="journal article" date="2012" name="PLoS Genet.">
        <title>Comparative analysis of the genomes of two field isolates of the rice blast fungus Magnaporthe oryzae.</title>
        <authorList>
            <person name="Xue M."/>
            <person name="Yang J."/>
            <person name="Li Z."/>
            <person name="Hu S."/>
            <person name="Yao N."/>
            <person name="Dean R.A."/>
            <person name="Zhao W."/>
            <person name="Shen M."/>
            <person name="Zhang H."/>
            <person name="Li C."/>
            <person name="Liu L."/>
            <person name="Cao L."/>
            <person name="Xu X."/>
            <person name="Xing Y."/>
            <person name="Hsiang T."/>
            <person name="Zhang Z."/>
            <person name="Xu J.R."/>
            <person name="Peng Y.L."/>
        </authorList>
    </citation>
    <scope>NUCLEOTIDE SEQUENCE</scope>
    <source>
        <strain evidence="1">Y34</strain>
    </source>
</reference>